<evidence type="ECO:0000313" key="2">
    <source>
        <dbReference type="Proteomes" id="UP000789920"/>
    </source>
</evidence>
<comment type="caution">
    <text evidence="1">The sequence shown here is derived from an EMBL/GenBank/DDBJ whole genome shotgun (WGS) entry which is preliminary data.</text>
</comment>
<accession>A0ACA9R311</accession>
<dbReference type="EMBL" id="CAJVQC010042080">
    <property type="protein sequence ID" value="CAG8774428.1"/>
    <property type="molecule type" value="Genomic_DNA"/>
</dbReference>
<keyword evidence="2" id="KW-1185">Reference proteome</keyword>
<feature type="non-terminal residue" evidence="1">
    <location>
        <position position="1"/>
    </location>
</feature>
<proteinExistence type="predicted"/>
<dbReference type="Proteomes" id="UP000789920">
    <property type="component" value="Unassembled WGS sequence"/>
</dbReference>
<reference evidence="1" key="1">
    <citation type="submission" date="2021-06" db="EMBL/GenBank/DDBJ databases">
        <authorList>
            <person name="Kallberg Y."/>
            <person name="Tangrot J."/>
            <person name="Rosling A."/>
        </authorList>
    </citation>
    <scope>NUCLEOTIDE SEQUENCE</scope>
    <source>
        <strain evidence="1">MA461A</strain>
    </source>
</reference>
<sequence>GNERGNGTTSYCVTTGNISGNSSVGGICGNVGHSYGALKYYTRITQCKSTGNITATTSNAGGIFGAGRTYLSHSYSTSSVSCPTSCGGVGGTLTQGSITKCYSTGLITGTTNAKGFLGVNSGGSSSGCYWDIETSGKTTSAVGTGKTTTEMKTQSTFTDWDFETIWNIGTHFDGYPFLRAFPVLIITIINSIDSLIEFGCGE</sequence>
<organism evidence="1 2">
    <name type="scientific">Racocetra persica</name>
    <dbReference type="NCBI Taxonomy" id="160502"/>
    <lineage>
        <taxon>Eukaryota</taxon>
        <taxon>Fungi</taxon>
        <taxon>Fungi incertae sedis</taxon>
        <taxon>Mucoromycota</taxon>
        <taxon>Glomeromycotina</taxon>
        <taxon>Glomeromycetes</taxon>
        <taxon>Diversisporales</taxon>
        <taxon>Gigasporaceae</taxon>
        <taxon>Racocetra</taxon>
    </lineage>
</organism>
<name>A0ACA9R311_9GLOM</name>
<gene>
    <name evidence="1" type="ORF">RPERSI_LOCUS16803</name>
</gene>
<evidence type="ECO:0000313" key="1">
    <source>
        <dbReference type="EMBL" id="CAG8774428.1"/>
    </source>
</evidence>
<protein>
    <submittedName>
        <fullName evidence="1">11057_t:CDS:1</fullName>
    </submittedName>
</protein>